<evidence type="ECO:0000256" key="9">
    <source>
        <dbReference type="ARBA" id="ARBA00023136"/>
    </source>
</evidence>
<reference evidence="14 15" key="1">
    <citation type="submission" date="2012-06" db="EMBL/GenBank/DDBJ databases">
        <title>The complete chromosome of genome of Turneriella parva DSM 21527.</title>
        <authorList>
            <consortium name="US DOE Joint Genome Institute (JGI-PGF)"/>
            <person name="Lucas S."/>
            <person name="Han J."/>
            <person name="Lapidus A."/>
            <person name="Bruce D."/>
            <person name="Goodwin L."/>
            <person name="Pitluck S."/>
            <person name="Peters L."/>
            <person name="Kyrpides N."/>
            <person name="Mavromatis K."/>
            <person name="Ivanova N."/>
            <person name="Mikhailova N."/>
            <person name="Chertkov O."/>
            <person name="Detter J.C."/>
            <person name="Tapia R."/>
            <person name="Han C."/>
            <person name="Land M."/>
            <person name="Hauser L."/>
            <person name="Markowitz V."/>
            <person name="Cheng J.-F."/>
            <person name="Hugenholtz P."/>
            <person name="Woyke T."/>
            <person name="Wu D."/>
            <person name="Gronow S."/>
            <person name="Wellnitz S."/>
            <person name="Brambilla E."/>
            <person name="Klenk H.-P."/>
            <person name="Eisen J.A."/>
        </authorList>
    </citation>
    <scope>NUCLEOTIDE SEQUENCE [LARGE SCALE GENOMIC DNA]</scope>
    <source>
        <strain evidence="15">ATCC BAA-1111 / DSM 21527 / NCTC 11395 / H</strain>
    </source>
</reference>
<keyword evidence="8" id="KW-0443">Lipid metabolism</keyword>
<keyword evidence="4" id="KW-0997">Cell inner membrane</keyword>
<dbReference type="Proteomes" id="UP000006048">
    <property type="component" value="Chromosome"/>
</dbReference>
<keyword evidence="9 13" id="KW-0472">Membrane</keyword>
<organism evidence="14 15">
    <name type="scientific">Turneriella parva (strain ATCC BAA-1111 / DSM 21527 / NCTC 11395 / H)</name>
    <name type="common">Leptospira parva</name>
    <dbReference type="NCBI Taxonomy" id="869212"/>
    <lineage>
        <taxon>Bacteria</taxon>
        <taxon>Pseudomonadati</taxon>
        <taxon>Spirochaetota</taxon>
        <taxon>Spirochaetia</taxon>
        <taxon>Leptospirales</taxon>
        <taxon>Leptospiraceae</taxon>
        <taxon>Turneriella</taxon>
    </lineage>
</organism>
<evidence type="ECO:0000256" key="2">
    <source>
        <dbReference type="ARBA" id="ARBA00010358"/>
    </source>
</evidence>
<dbReference type="KEGG" id="tpx:Turpa_0760"/>
<comment type="subcellular location">
    <subcellularLocation>
        <location evidence="1">Cell inner membrane</location>
        <topology evidence="1">Single-pass membrane protein</topology>
        <orientation evidence="1">Periplasmic side</orientation>
    </subcellularLocation>
</comment>
<dbReference type="Pfam" id="PF03280">
    <property type="entry name" value="Lipase_chap"/>
    <property type="match status" value="1"/>
</dbReference>
<proteinExistence type="inferred from homology"/>
<dbReference type="SUPFAM" id="SSF158855">
    <property type="entry name" value="Lipase chaperone-like"/>
    <property type="match status" value="1"/>
</dbReference>
<evidence type="ECO:0000256" key="4">
    <source>
        <dbReference type="ARBA" id="ARBA00022519"/>
    </source>
</evidence>
<evidence type="ECO:0000256" key="8">
    <source>
        <dbReference type="ARBA" id="ARBA00023098"/>
    </source>
</evidence>
<keyword evidence="5 13" id="KW-0812">Transmembrane</keyword>
<evidence type="ECO:0000256" key="11">
    <source>
        <dbReference type="ARBA" id="ARBA00030948"/>
    </source>
</evidence>
<gene>
    <name evidence="14" type="ordered locus">Turpa_0760</name>
</gene>
<evidence type="ECO:0000256" key="1">
    <source>
        <dbReference type="ARBA" id="ARBA00004383"/>
    </source>
</evidence>
<evidence type="ECO:0000256" key="13">
    <source>
        <dbReference type="SAM" id="Phobius"/>
    </source>
</evidence>
<evidence type="ECO:0000256" key="10">
    <source>
        <dbReference type="ARBA" id="ARBA00023186"/>
    </source>
</evidence>
<dbReference type="InterPro" id="IPR004961">
    <property type="entry name" value="Lipase_chaperone"/>
</dbReference>
<dbReference type="GO" id="GO:0051082">
    <property type="term" value="F:unfolded protein binding"/>
    <property type="evidence" value="ECO:0007669"/>
    <property type="project" value="InterPro"/>
</dbReference>
<evidence type="ECO:0000256" key="6">
    <source>
        <dbReference type="ARBA" id="ARBA00022963"/>
    </source>
</evidence>
<dbReference type="GO" id="GO:0006457">
    <property type="term" value="P:protein folding"/>
    <property type="evidence" value="ECO:0007669"/>
    <property type="project" value="InterPro"/>
</dbReference>
<dbReference type="RefSeq" id="WP_014801929.1">
    <property type="nucleotide sequence ID" value="NC_018020.1"/>
</dbReference>
<keyword evidence="6" id="KW-0442">Lipid degradation</keyword>
<keyword evidence="15" id="KW-1185">Reference proteome</keyword>
<evidence type="ECO:0000256" key="12">
    <source>
        <dbReference type="ARBA" id="ARBA00031542"/>
    </source>
</evidence>
<evidence type="ECO:0000313" key="15">
    <source>
        <dbReference type="Proteomes" id="UP000006048"/>
    </source>
</evidence>
<protein>
    <recommendedName>
        <fullName evidence="11">Lipase helper protein</fullName>
    </recommendedName>
    <alternativeName>
        <fullName evidence="12">Lipase modulator</fullName>
    </alternativeName>
</protein>
<evidence type="ECO:0000256" key="5">
    <source>
        <dbReference type="ARBA" id="ARBA00022692"/>
    </source>
</evidence>
<evidence type="ECO:0000256" key="3">
    <source>
        <dbReference type="ARBA" id="ARBA00022475"/>
    </source>
</evidence>
<keyword evidence="10" id="KW-0143">Chaperone</keyword>
<dbReference type="HOGENOM" id="CLU_896986_0_0_12"/>
<keyword evidence="3" id="KW-1003">Cell membrane</keyword>
<sequence>MEILKRYRWPLLMVVVALLGYRLFFHDPAGKANMAAVGIERFPYPTDRLQESQGEYLLKEIQEGRIDLPLELVRLRRDCAGELDETACHEKIRQLIQDLPGKDKGRLLELFEQYLQFEEKMRQNLPANFAQLSNQEKYKLMKKARREFFGEANANLIFGLEEARIALQEEQNKFGSFEYTNLPADERMRLYSERKKEILGPYFQATLEREPPDIKYGTELMLVQTDISRLPEVERARVLGELRVKHFGPVEAQRLEQQEKQALQADAESLAKMDRFLAAEKEYLRNNPAKSDSERQAAIEELRRKYLGQP</sequence>
<accession>I4B2A4</accession>
<dbReference type="EMBL" id="CP002959">
    <property type="protein sequence ID" value="AFM11411.1"/>
    <property type="molecule type" value="Genomic_DNA"/>
</dbReference>
<dbReference type="STRING" id="869212.Turpa_0760"/>
<dbReference type="OrthoDB" id="342519at2"/>
<dbReference type="AlphaFoldDB" id="I4B2A4"/>
<dbReference type="GO" id="GO:0005886">
    <property type="term" value="C:plasma membrane"/>
    <property type="evidence" value="ECO:0007669"/>
    <property type="project" value="UniProtKB-SubCell"/>
</dbReference>
<evidence type="ECO:0000313" key="14">
    <source>
        <dbReference type="EMBL" id="AFM11411.1"/>
    </source>
</evidence>
<keyword evidence="7 13" id="KW-1133">Transmembrane helix</keyword>
<dbReference type="GO" id="GO:0016042">
    <property type="term" value="P:lipid catabolic process"/>
    <property type="evidence" value="ECO:0007669"/>
    <property type="project" value="UniProtKB-KW"/>
</dbReference>
<feature type="transmembrane region" description="Helical" evidence="13">
    <location>
        <begin position="7"/>
        <end position="25"/>
    </location>
</feature>
<evidence type="ECO:0000256" key="7">
    <source>
        <dbReference type="ARBA" id="ARBA00022989"/>
    </source>
</evidence>
<name>I4B2A4_TURPD</name>
<comment type="similarity">
    <text evidence="2">Belongs to the lipase chaperone family.</text>
</comment>